<dbReference type="EMBL" id="JAFIQS010000002">
    <property type="protein sequence ID" value="KAG5172120.1"/>
    <property type="molecule type" value="Genomic_DNA"/>
</dbReference>
<feature type="region of interest" description="Disordered" evidence="6">
    <location>
        <begin position="120"/>
        <end position="199"/>
    </location>
</feature>
<dbReference type="GO" id="GO:0005634">
    <property type="term" value="C:nucleus"/>
    <property type="evidence" value="ECO:0007669"/>
    <property type="project" value="UniProtKB-SubCell"/>
</dbReference>
<evidence type="ECO:0000256" key="5">
    <source>
        <dbReference type="ARBA" id="ARBA00023242"/>
    </source>
</evidence>
<organism evidence="8">
    <name type="scientific">Psilocybe cubensis</name>
    <name type="common">Psychedelic mushroom</name>
    <name type="synonym">Stropharia cubensis</name>
    <dbReference type="NCBI Taxonomy" id="181762"/>
    <lineage>
        <taxon>Eukaryota</taxon>
        <taxon>Fungi</taxon>
        <taxon>Dikarya</taxon>
        <taxon>Basidiomycota</taxon>
        <taxon>Agaricomycotina</taxon>
        <taxon>Agaricomycetes</taxon>
        <taxon>Agaricomycetidae</taxon>
        <taxon>Agaricales</taxon>
        <taxon>Agaricineae</taxon>
        <taxon>Strophariaceae</taxon>
        <taxon>Psilocybe</taxon>
    </lineage>
</organism>
<feature type="compositionally biased region" description="Polar residues" evidence="6">
    <location>
        <begin position="179"/>
        <end position="192"/>
    </location>
</feature>
<feature type="compositionally biased region" description="Low complexity" evidence="6">
    <location>
        <begin position="19"/>
        <end position="31"/>
    </location>
</feature>
<keyword evidence="5" id="KW-0539">Nucleus</keyword>
<evidence type="ECO:0000256" key="1">
    <source>
        <dbReference type="ARBA" id="ARBA00004123"/>
    </source>
</evidence>
<accession>A0A8H7Y1S2</accession>
<dbReference type="SMART" id="SM00066">
    <property type="entry name" value="GAL4"/>
    <property type="match status" value="1"/>
</dbReference>
<feature type="region of interest" description="Disordered" evidence="6">
    <location>
        <begin position="1"/>
        <end position="34"/>
    </location>
</feature>
<name>A0A8H7Y1S2_PSICU</name>
<dbReference type="GO" id="GO:0000981">
    <property type="term" value="F:DNA-binding transcription factor activity, RNA polymerase II-specific"/>
    <property type="evidence" value="ECO:0007669"/>
    <property type="project" value="InterPro"/>
</dbReference>
<comment type="caution">
    <text evidence="8">The sequence shown here is derived from an EMBL/GenBank/DDBJ whole genome shotgun (WGS) entry which is preliminary data.</text>
</comment>
<proteinExistence type="predicted"/>
<evidence type="ECO:0000259" key="7">
    <source>
        <dbReference type="PROSITE" id="PS50048"/>
    </source>
</evidence>
<keyword evidence="2" id="KW-0479">Metal-binding</keyword>
<feature type="region of interest" description="Disordered" evidence="6">
    <location>
        <begin position="236"/>
        <end position="335"/>
    </location>
</feature>
<dbReference type="SUPFAM" id="SSF57701">
    <property type="entry name" value="Zn2/Cys6 DNA-binding domain"/>
    <property type="match status" value="1"/>
</dbReference>
<dbReference type="CDD" id="cd00067">
    <property type="entry name" value="GAL4"/>
    <property type="match status" value="1"/>
</dbReference>
<dbReference type="PROSITE" id="PS50048">
    <property type="entry name" value="ZN2_CY6_FUNGAL_2"/>
    <property type="match status" value="1"/>
</dbReference>
<evidence type="ECO:0000256" key="2">
    <source>
        <dbReference type="ARBA" id="ARBA00022723"/>
    </source>
</evidence>
<feature type="compositionally biased region" description="Basic and acidic residues" evidence="6">
    <location>
        <begin position="139"/>
        <end position="153"/>
    </location>
</feature>
<evidence type="ECO:0000256" key="3">
    <source>
        <dbReference type="ARBA" id="ARBA00023015"/>
    </source>
</evidence>
<feature type="domain" description="Zn(2)-C6 fungal-type" evidence="7">
    <location>
        <begin position="205"/>
        <end position="235"/>
    </location>
</feature>
<comment type="subcellular location">
    <subcellularLocation>
        <location evidence="1">Nucleus</location>
    </subcellularLocation>
</comment>
<dbReference type="PANTHER" id="PTHR47338">
    <property type="entry name" value="ZN(II)2CYS6 TRANSCRIPTION FACTOR (EUROFUNG)-RELATED"/>
    <property type="match status" value="1"/>
</dbReference>
<dbReference type="AlphaFoldDB" id="A0A8H7Y1S2"/>
<dbReference type="GO" id="GO:0008270">
    <property type="term" value="F:zinc ion binding"/>
    <property type="evidence" value="ECO:0007669"/>
    <property type="project" value="InterPro"/>
</dbReference>
<keyword evidence="4" id="KW-0804">Transcription</keyword>
<feature type="compositionally biased region" description="Basic and acidic residues" evidence="6">
    <location>
        <begin position="288"/>
        <end position="315"/>
    </location>
</feature>
<gene>
    <name evidence="8" type="ORF">JR316_001615</name>
</gene>
<sequence>MVSSANADPYSPFQQTMVPEEGPQSSEEGSGLHSPVFGAPYTTHGDSFRYQHDQLDVHHSAAMIPPQYDYTLNAQQPPILDTLELPNSSARHVTFPSHYTVPPRNHIGIDFSAQSPVNSRIPPAVHGGPPVDYRYSPTTERRLPGGSSHDHSYNRPSGNPSLLPMESDHRASLVPTAARSDTSPTAEASTSSRETRKEISSVVIACRQCRGRKIRCDSTRPVCNNCVRRSNDCQYDLVPKRRGPDKRPGTRQRSCKKRTADGSDPPPPKRKRPNTTERSEPPDLPPSRVKENMPDPKRPSPTSRHLDRHPQEPHYHLQQPHSGQAPPSPTDLRIPADQNAHFKHDLATPYRRSSPSYVYDQGSYIKSFYPRQLDVNALQFPDTIHRKYPVPTSPSIEHGYKSWWDRVMTQHTPDTLATELTFLHDNTGHLLSFINLNYFIKRLYRDDERLRIQPAFILSVLAMSTLMKSSSIEDGASGMRIAMHYANDAHSAYEEAVRTGHVDASLAEAALILALFESSAYPHHSSGRAMNSLLNLDQLIKSLSLTMHDQGDRDVSIFSRDSVPMVLVDGGSGDPYDDRKCSCILPGSNDTPDIYSNHPYVLPWASHWTPKEIYDEEVRRVCWSALSLVSEYVAQCQAFNDEPPQFFLSDPSNFGLLFPNEAYDRHSPNYRASNSLSPKESVWALYCRSMLLWNFCNRFRTPSQEEERAEQAHEAFLEVQAIEDSLNTHRCNLDTTLIYTCREYIHNTRMLVAQALRSFHGLETGKTTPGPIFKRKQAEDWLFYQDQVILRVNNVIHHLQGPDGFQLTRRPFRINWFINQLAICLVLWTHDPTLDDALKLAKSILHPIDVLNALWPCPGSYLVPLYLYNISHQTLPAIQTRCDSLRRQLEEACNARHLQGPFPPSYSVPAIIRSS</sequence>
<keyword evidence="3" id="KW-0805">Transcription regulation</keyword>
<evidence type="ECO:0000256" key="4">
    <source>
        <dbReference type="ARBA" id="ARBA00023163"/>
    </source>
</evidence>
<dbReference type="InterPro" id="IPR050815">
    <property type="entry name" value="TF_fung"/>
</dbReference>
<feature type="compositionally biased region" description="Polar residues" evidence="6">
    <location>
        <begin position="1"/>
        <end position="17"/>
    </location>
</feature>
<dbReference type="Gene3D" id="4.10.240.10">
    <property type="entry name" value="Zn(2)-C6 fungal-type DNA-binding domain"/>
    <property type="match status" value="1"/>
</dbReference>
<reference evidence="8" key="1">
    <citation type="submission" date="2021-02" db="EMBL/GenBank/DDBJ databases">
        <title>Psilocybe cubensis genome.</title>
        <authorList>
            <person name="Mckernan K.J."/>
            <person name="Crawford S."/>
            <person name="Trippe A."/>
            <person name="Kane L.T."/>
            <person name="Mclaughlin S."/>
        </authorList>
    </citation>
    <scope>NUCLEOTIDE SEQUENCE [LARGE SCALE GENOMIC DNA]</scope>
    <source>
        <strain evidence="8">MGC-MH-2018</strain>
    </source>
</reference>
<evidence type="ECO:0000256" key="6">
    <source>
        <dbReference type="SAM" id="MobiDB-lite"/>
    </source>
</evidence>
<dbReference type="PANTHER" id="PTHR47338:SF5">
    <property type="entry name" value="ZN(II)2CYS6 TRANSCRIPTION FACTOR (EUROFUNG)"/>
    <property type="match status" value="1"/>
</dbReference>
<feature type="compositionally biased region" description="Basic residues" evidence="6">
    <location>
        <begin position="240"/>
        <end position="257"/>
    </location>
</feature>
<evidence type="ECO:0000313" key="8">
    <source>
        <dbReference type="EMBL" id="KAG5172120.1"/>
    </source>
</evidence>
<dbReference type="InterPro" id="IPR001138">
    <property type="entry name" value="Zn2Cys6_DnaBD"/>
</dbReference>
<dbReference type="PROSITE" id="PS00463">
    <property type="entry name" value="ZN2_CY6_FUNGAL_1"/>
    <property type="match status" value="1"/>
</dbReference>
<dbReference type="InterPro" id="IPR036864">
    <property type="entry name" value="Zn2-C6_fun-type_DNA-bd_sf"/>
</dbReference>
<dbReference type="Pfam" id="PF00172">
    <property type="entry name" value="Zn_clus"/>
    <property type="match status" value="1"/>
</dbReference>
<protein>
    <recommendedName>
        <fullName evidence="7">Zn(2)-C6 fungal-type domain-containing protein</fullName>
    </recommendedName>
</protein>